<dbReference type="GO" id="GO:0006508">
    <property type="term" value="P:proteolysis"/>
    <property type="evidence" value="ECO:0007669"/>
    <property type="project" value="UniProtKB-KW"/>
</dbReference>
<keyword evidence="5 6" id="KW-0472">Membrane</keyword>
<sequence>MRNATPRPMPSWFGPTTIVLAIIAIGAIIFLSTSFYIVDQTEEAVVTRFGKYLTTNGAGLHYKLPFGIDKQYQVKTKVVQTEQFGFRTIKAGVSTIYSDQKFPDESTMLTGDLNIVDVEWIIQYRIVDPRAWLFNVKDRTDTIRDVSRSVINMLVGDRAILDVIGSQRTTIEVEAIQIMNDTFKQYGLGIEVIAVKLQNIVPPEGVQAAFEDVNKAIQDMNRLINEGKEAYNKEIPKAQGEADKIIQIAQGYASERVNVARGDVSRFNAVYEEYRKAPDITRRRLYYEMVENVFKDEKGTTLIDRRFQNFLPLMNLENSGNSSGNTQGGR</sequence>
<proteinExistence type="inferred from homology"/>
<dbReference type="GO" id="GO:0008233">
    <property type="term" value="F:peptidase activity"/>
    <property type="evidence" value="ECO:0007669"/>
    <property type="project" value="UniProtKB-KW"/>
</dbReference>
<comment type="subunit">
    <text evidence="6">HflC and HflK may interact to form a multimeric complex.</text>
</comment>
<dbReference type="Gene3D" id="3.30.479.30">
    <property type="entry name" value="Band 7 domain"/>
    <property type="match status" value="1"/>
</dbReference>
<dbReference type="SUPFAM" id="SSF117892">
    <property type="entry name" value="Band 7/SPFH domain"/>
    <property type="match status" value="1"/>
</dbReference>
<dbReference type="InterPro" id="IPR010201">
    <property type="entry name" value="HflK"/>
</dbReference>
<feature type="transmembrane region" description="Helical" evidence="6">
    <location>
        <begin position="12"/>
        <end position="38"/>
    </location>
</feature>
<comment type="subcellular location">
    <subcellularLocation>
        <location evidence="1">Membrane</location>
        <topology evidence="1">Single-pass membrane protein</topology>
    </subcellularLocation>
</comment>
<comment type="caution">
    <text evidence="8">The sequence shown here is derived from an EMBL/GenBank/DDBJ whole genome shotgun (WGS) entry which is preliminary data.</text>
</comment>
<dbReference type="InterPro" id="IPR036013">
    <property type="entry name" value="Band_7/SPFH_dom_sf"/>
</dbReference>
<organism evidence="8">
    <name type="scientific">Gracilinema caldarium</name>
    <dbReference type="NCBI Taxonomy" id="215591"/>
    <lineage>
        <taxon>Bacteria</taxon>
        <taxon>Pseudomonadati</taxon>
        <taxon>Spirochaetota</taxon>
        <taxon>Spirochaetia</taxon>
        <taxon>Spirochaetales</taxon>
        <taxon>Breznakiellaceae</taxon>
        <taxon>Gracilinema</taxon>
    </lineage>
</organism>
<gene>
    <name evidence="8" type="primary">hflK</name>
    <name evidence="8" type="ORF">ENS59_10635</name>
</gene>
<feature type="domain" description="Band 7" evidence="7">
    <location>
        <begin position="33"/>
        <end position="214"/>
    </location>
</feature>
<keyword evidence="8" id="KW-0645">Protease</keyword>
<dbReference type="PANTHER" id="PTHR43327">
    <property type="entry name" value="STOMATIN-LIKE PROTEIN 2, MITOCHONDRIAL"/>
    <property type="match status" value="1"/>
</dbReference>
<keyword evidence="3 6" id="KW-0812">Transmembrane</keyword>
<dbReference type="CDD" id="cd03404">
    <property type="entry name" value="SPFH_HflK"/>
    <property type="match status" value="1"/>
</dbReference>
<dbReference type="AlphaFoldDB" id="A0A7C3E1V2"/>
<protein>
    <recommendedName>
        <fullName evidence="6">Protein HflK</fullName>
    </recommendedName>
</protein>
<evidence type="ECO:0000256" key="1">
    <source>
        <dbReference type="ARBA" id="ARBA00004167"/>
    </source>
</evidence>
<comment type="similarity">
    <text evidence="2 6">Belongs to the band 7/mec-2 family. HflK subfamily.</text>
</comment>
<evidence type="ECO:0000256" key="4">
    <source>
        <dbReference type="ARBA" id="ARBA00022989"/>
    </source>
</evidence>
<evidence type="ECO:0000256" key="6">
    <source>
        <dbReference type="RuleBase" id="RU364113"/>
    </source>
</evidence>
<comment type="function">
    <text evidence="6">HflC and HflK could encode or regulate a protease.</text>
</comment>
<dbReference type="GO" id="GO:0016020">
    <property type="term" value="C:membrane"/>
    <property type="evidence" value="ECO:0007669"/>
    <property type="project" value="UniProtKB-SubCell"/>
</dbReference>
<accession>A0A7C3E1V2</accession>
<keyword evidence="4 6" id="KW-1133">Transmembrane helix</keyword>
<dbReference type="InterPro" id="IPR050710">
    <property type="entry name" value="Band7/mec-2_domain"/>
</dbReference>
<dbReference type="InterPro" id="IPR001107">
    <property type="entry name" value="Band_7"/>
</dbReference>
<dbReference type="EMBL" id="DSVL01000325">
    <property type="protein sequence ID" value="HFH29948.1"/>
    <property type="molecule type" value="Genomic_DNA"/>
</dbReference>
<evidence type="ECO:0000256" key="3">
    <source>
        <dbReference type="ARBA" id="ARBA00022692"/>
    </source>
</evidence>
<dbReference type="NCBIfam" id="TIGR01933">
    <property type="entry name" value="hflK"/>
    <property type="match status" value="1"/>
</dbReference>
<dbReference type="PANTHER" id="PTHR43327:SF2">
    <property type="entry name" value="MODULATOR OF FTSH PROTEASE HFLK"/>
    <property type="match status" value="1"/>
</dbReference>
<evidence type="ECO:0000256" key="5">
    <source>
        <dbReference type="ARBA" id="ARBA00023136"/>
    </source>
</evidence>
<keyword evidence="8" id="KW-0378">Hydrolase</keyword>
<evidence type="ECO:0000256" key="2">
    <source>
        <dbReference type="ARBA" id="ARBA00006971"/>
    </source>
</evidence>
<evidence type="ECO:0000259" key="7">
    <source>
        <dbReference type="SMART" id="SM00244"/>
    </source>
</evidence>
<reference evidence="8" key="1">
    <citation type="journal article" date="2020" name="mSystems">
        <title>Genome- and Community-Level Interaction Insights into Carbon Utilization and Element Cycling Functions of Hydrothermarchaeota in Hydrothermal Sediment.</title>
        <authorList>
            <person name="Zhou Z."/>
            <person name="Liu Y."/>
            <person name="Xu W."/>
            <person name="Pan J."/>
            <person name="Luo Z.H."/>
            <person name="Li M."/>
        </authorList>
    </citation>
    <scope>NUCLEOTIDE SEQUENCE [LARGE SCALE GENOMIC DNA]</scope>
    <source>
        <strain evidence="8">SpSt-503</strain>
    </source>
</reference>
<evidence type="ECO:0000313" key="8">
    <source>
        <dbReference type="EMBL" id="HFH29948.1"/>
    </source>
</evidence>
<name>A0A7C3E1V2_9SPIR</name>
<dbReference type="Pfam" id="PF01145">
    <property type="entry name" value="Band_7"/>
    <property type="match status" value="1"/>
</dbReference>
<dbReference type="SMART" id="SM00244">
    <property type="entry name" value="PHB"/>
    <property type="match status" value="1"/>
</dbReference>